<dbReference type="OrthoDB" id="1293395at2759"/>
<feature type="region of interest" description="Disordered" evidence="1">
    <location>
        <begin position="28"/>
        <end position="55"/>
    </location>
</feature>
<evidence type="ECO:0000256" key="2">
    <source>
        <dbReference type="SAM" id="SignalP"/>
    </source>
</evidence>
<protein>
    <submittedName>
        <fullName evidence="3">Uncharacterized protein</fullName>
    </submittedName>
</protein>
<dbReference type="EMBL" id="JAIQCV010000004">
    <property type="protein sequence ID" value="KAH1107323.1"/>
    <property type="molecule type" value="Genomic_DNA"/>
</dbReference>
<feature type="region of interest" description="Disordered" evidence="1">
    <location>
        <begin position="162"/>
        <end position="248"/>
    </location>
</feature>
<feature type="compositionally biased region" description="Basic and acidic residues" evidence="1">
    <location>
        <begin position="28"/>
        <end position="37"/>
    </location>
</feature>
<organism evidence="3 4">
    <name type="scientific">Gossypium stocksii</name>
    <dbReference type="NCBI Taxonomy" id="47602"/>
    <lineage>
        <taxon>Eukaryota</taxon>
        <taxon>Viridiplantae</taxon>
        <taxon>Streptophyta</taxon>
        <taxon>Embryophyta</taxon>
        <taxon>Tracheophyta</taxon>
        <taxon>Spermatophyta</taxon>
        <taxon>Magnoliopsida</taxon>
        <taxon>eudicotyledons</taxon>
        <taxon>Gunneridae</taxon>
        <taxon>Pentapetalae</taxon>
        <taxon>rosids</taxon>
        <taxon>malvids</taxon>
        <taxon>Malvales</taxon>
        <taxon>Malvaceae</taxon>
        <taxon>Malvoideae</taxon>
        <taxon>Gossypium</taxon>
    </lineage>
</organism>
<proteinExistence type="predicted"/>
<evidence type="ECO:0000256" key="1">
    <source>
        <dbReference type="SAM" id="MobiDB-lite"/>
    </source>
</evidence>
<evidence type="ECO:0000313" key="3">
    <source>
        <dbReference type="EMBL" id="KAH1107323.1"/>
    </source>
</evidence>
<dbReference type="AlphaFoldDB" id="A0A9D4ACV9"/>
<feature type="compositionally biased region" description="Acidic residues" evidence="1">
    <location>
        <begin position="41"/>
        <end position="51"/>
    </location>
</feature>
<gene>
    <name evidence="3" type="ORF">J1N35_011091</name>
</gene>
<comment type="caution">
    <text evidence="3">The sequence shown here is derived from an EMBL/GenBank/DDBJ whole genome shotgun (WGS) entry which is preliminary data.</text>
</comment>
<keyword evidence="2" id="KW-0732">Signal</keyword>
<feature type="chain" id="PRO_5039666306" evidence="2">
    <location>
        <begin position="21"/>
        <end position="261"/>
    </location>
</feature>
<reference evidence="3 4" key="1">
    <citation type="journal article" date="2021" name="Plant Biotechnol. J.">
        <title>Multi-omics assisted identification of the key and species-specific regulatory components of drought-tolerant mechanisms in Gossypium stocksii.</title>
        <authorList>
            <person name="Yu D."/>
            <person name="Ke L."/>
            <person name="Zhang D."/>
            <person name="Wu Y."/>
            <person name="Sun Y."/>
            <person name="Mei J."/>
            <person name="Sun J."/>
            <person name="Sun Y."/>
        </authorList>
    </citation>
    <scope>NUCLEOTIDE SEQUENCE [LARGE SCALE GENOMIC DNA]</scope>
    <source>
        <strain evidence="4">cv. E1</strain>
        <tissue evidence="3">Leaf</tissue>
    </source>
</reference>
<keyword evidence="4" id="KW-1185">Reference proteome</keyword>
<name>A0A9D4ACV9_9ROSI</name>
<dbReference type="Proteomes" id="UP000828251">
    <property type="component" value="Unassembled WGS sequence"/>
</dbReference>
<feature type="compositionally biased region" description="Basic and acidic residues" evidence="1">
    <location>
        <begin position="168"/>
        <end position="219"/>
    </location>
</feature>
<feature type="compositionally biased region" description="Basic residues" evidence="1">
    <location>
        <begin position="220"/>
        <end position="234"/>
    </location>
</feature>
<feature type="signal peptide" evidence="2">
    <location>
        <begin position="1"/>
        <end position="20"/>
    </location>
</feature>
<accession>A0A9D4ACV9</accession>
<evidence type="ECO:0000313" key="4">
    <source>
        <dbReference type="Proteomes" id="UP000828251"/>
    </source>
</evidence>
<sequence length="261" mass="31431">MARLAFLFTLTFLLFTFSHARFITSESQHDVTPEKSVTELPESESESESDPESAILLPTEKPHFEPPKLLDFKNDDDASGVASVPLTKISFNPVNRHFPRRPLIPFRHKHNCRFHKRFRPLNPRFHQKRFISYGNDMILSNERSFDPESRGVVRQIEARWGSFDDDGTESKHHVGFLKPDHHDHEHHDEDHDHEHHDEDHDHERHDEDHDHEQDHEEEHHHHHHHHHRHHRHHHHGEEERDETEEHEGGFMEKFRKYFIHF</sequence>